<gene>
    <name evidence="2" type="ORF">R3Q15_18860</name>
</gene>
<keyword evidence="1" id="KW-1133">Transmembrane helix</keyword>
<keyword evidence="1" id="KW-0472">Membrane</keyword>
<comment type="caution">
    <text evidence="2">The sequence shown here is derived from an EMBL/GenBank/DDBJ whole genome shotgun (WGS) entry which is preliminary data.</text>
</comment>
<feature type="transmembrane region" description="Helical" evidence="1">
    <location>
        <begin position="29"/>
        <end position="53"/>
    </location>
</feature>
<feature type="transmembrane region" description="Helical" evidence="1">
    <location>
        <begin position="163"/>
        <end position="185"/>
    </location>
</feature>
<reference evidence="2" key="1">
    <citation type="submission" date="2023-10" db="EMBL/GenBank/DDBJ databases">
        <title>Development of a sustainable strategy for remediation of hydrocarbon-contaminated territories based on the waste exchange concept.</title>
        <authorList>
            <person name="Krivoruchko A."/>
        </authorList>
    </citation>
    <scope>NUCLEOTIDE SEQUENCE</scope>
    <source>
        <strain evidence="2">IEGM 1279</strain>
    </source>
</reference>
<dbReference type="Proteomes" id="UP001185922">
    <property type="component" value="Unassembled WGS sequence"/>
</dbReference>
<dbReference type="AlphaFoldDB" id="A0AAE4UAV3"/>
<dbReference type="GeneID" id="77171045"/>
<accession>A0AAE4UAV3</accession>
<proteinExistence type="predicted"/>
<evidence type="ECO:0000256" key="1">
    <source>
        <dbReference type="SAM" id="Phobius"/>
    </source>
</evidence>
<dbReference type="RefSeq" id="WP_096273002.1">
    <property type="nucleotide sequence ID" value="NZ_CP091855.1"/>
</dbReference>
<dbReference type="EMBL" id="JAWLKH010000024">
    <property type="protein sequence ID" value="MDV6313923.1"/>
    <property type="molecule type" value="Genomic_DNA"/>
</dbReference>
<evidence type="ECO:0000313" key="3">
    <source>
        <dbReference type="Proteomes" id="UP001185922"/>
    </source>
</evidence>
<feature type="transmembrane region" description="Helical" evidence="1">
    <location>
        <begin position="243"/>
        <end position="264"/>
    </location>
</feature>
<keyword evidence="1" id="KW-0812">Transmembrane</keyword>
<name>A0AAE4UAV3_9ACTN</name>
<feature type="transmembrane region" description="Helical" evidence="1">
    <location>
        <begin position="74"/>
        <end position="94"/>
    </location>
</feature>
<protein>
    <submittedName>
        <fullName evidence="2">ABC transporter permease</fullName>
    </submittedName>
</protein>
<sequence length="292" mass="30434">MTTTLAAVVGQIRRGTRAELTRVGGARSILLYGLIPGAVLLPLVITFGVATVAERFASISGSIQVTSVTTTNSVYWVITFTVMIWAVVAAYAQATAERGALGELARHLYPRRWTGLVSRWIAYGTGAALCSAALVALVMAMLPTFFPKVYSGVDIGSAEGVRFLIAVPVFAVFAVGIGIGLAAIIGHPAGTVGALLGWAYVIENAISLVPDGYTLQQYMPFLNGTFGTGQELAFMPPWGPTGGLLYCGAIALTLVTLGCITLTLRVRRTGSRAPSSAVRAALGGRRAARPSG</sequence>
<organism evidence="2 3">
    <name type="scientific">Gordonia amicalis</name>
    <dbReference type="NCBI Taxonomy" id="89053"/>
    <lineage>
        <taxon>Bacteria</taxon>
        <taxon>Bacillati</taxon>
        <taxon>Actinomycetota</taxon>
        <taxon>Actinomycetes</taxon>
        <taxon>Mycobacteriales</taxon>
        <taxon>Gordoniaceae</taxon>
        <taxon>Gordonia</taxon>
    </lineage>
</organism>
<evidence type="ECO:0000313" key="2">
    <source>
        <dbReference type="EMBL" id="MDV6313923.1"/>
    </source>
</evidence>
<feature type="transmembrane region" description="Helical" evidence="1">
    <location>
        <begin position="120"/>
        <end position="142"/>
    </location>
</feature>